<evidence type="ECO:0000313" key="2">
    <source>
        <dbReference type="Proteomes" id="UP000680839"/>
    </source>
</evidence>
<evidence type="ECO:0000313" key="1">
    <source>
        <dbReference type="EMBL" id="QWG11512.1"/>
    </source>
</evidence>
<dbReference type="RefSeq" id="WP_215620389.1">
    <property type="nucleotide sequence ID" value="NZ_CP076134.1"/>
</dbReference>
<dbReference type="AlphaFoldDB" id="A0A975NAI7"/>
<dbReference type="EMBL" id="CP076134">
    <property type="protein sequence ID" value="QWG11512.1"/>
    <property type="molecule type" value="Genomic_DNA"/>
</dbReference>
<dbReference type="Proteomes" id="UP000680839">
    <property type="component" value="Chromosome"/>
</dbReference>
<gene>
    <name evidence="1" type="ORF">KMZ29_17460</name>
</gene>
<sequence length="167" mass="19051">MMRLLRLAGQFAIIAALFAGVAWLSDRPVYRQIPENSGIMMLTFVHGADRKGECRRLTPEEIAKLPPNMRRVQDCPRVRRSLYVELDIDGRRIYAADLPPTGIAGDGPSRVYQRFVMPAGKYDVAVRMRDTARADGFDHERRGTVDFAPSQMFVIDYRPESGEFIFR</sequence>
<name>A0A975NAI7_9BRAD</name>
<protein>
    <submittedName>
        <fullName evidence="1">Uncharacterized protein</fullName>
    </submittedName>
</protein>
<reference evidence="1" key="1">
    <citation type="submission" date="2021-06" db="EMBL/GenBank/DDBJ databases">
        <title>Bradyrhizobium sp. S2-20-1 Genome sequencing.</title>
        <authorList>
            <person name="Jin L."/>
        </authorList>
    </citation>
    <scope>NUCLEOTIDE SEQUENCE</scope>
    <source>
        <strain evidence="1">S2-20-1</strain>
    </source>
</reference>
<accession>A0A975NAI7</accession>
<proteinExistence type="predicted"/>
<organism evidence="1 2">
    <name type="scientific">Bradyrhizobium sediminis</name>
    <dbReference type="NCBI Taxonomy" id="2840469"/>
    <lineage>
        <taxon>Bacteria</taxon>
        <taxon>Pseudomonadati</taxon>
        <taxon>Pseudomonadota</taxon>
        <taxon>Alphaproteobacteria</taxon>
        <taxon>Hyphomicrobiales</taxon>
        <taxon>Nitrobacteraceae</taxon>
        <taxon>Bradyrhizobium</taxon>
    </lineage>
</organism>